<accession>A0A0G4L3J4</accession>
<dbReference type="Proteomes" id="UP000045706">
    <property type="component" value="Unassembled WGS sequence"/>
</dbReference>
<dbReference type="AlphaFoldDB" id="A0A0G4L3J4"/>
<evidence type="ECO:0000313" key="3">
    <source>
        <dbReference type="Proteomes" id="UP000045706"/>
    </source>
</evidence>
<proteinExistence type="predicted"/>
<feature type="compositionally biased region" description="Basic residues" evidence="1">
    <location>
        <begin position="83"/>
        <end position="99"/>
    </location>
</feature>
<evidence type="ECO:0000256" key="1">
    <source>
        <dbReference type="SAM" id="MobiDB-lite"/>
    </source>
</evidence>
<feature type="region of interest" description="Disordered" evidence="1">
    <location>
        <begin position="79"/>
        <end position="102"/>
    </location>
</feature>
<organism evidence="2 3">
    <name type="scientific">Verticillium longisporum</name>
    <name type="common">Verticillium dahliae var. longisporum</name>
    <dbReference type="NCBI Taxonomy" id="100787"/>
    <lineage>
        <taxon>Eukaryota</taxon>
        <taxon>Fungi</taxon>
        <taxon>Dikarya</taxon>
        <taxon>Ascomycota</taxon>
        <taxon>Pezizomycotina</taxon>
        <taxon>Sordariomycetes</taxon>
        <taxon>Hypocreomycetidae</taxon>
        <taxon>Glomerellales</taxon>
        <taxon>Plectosphaerellaceae</taxon>
        <taxon>Verticillium</taxon>
    </lineage>
</organism>
<gene>
    <name evidence="2" type="ORF">BN1723_010923</name>
</gene>
<sequence>MSQPSRNHAASPFTALPSWQYRGDRDPYHKPIWADLGRSAAVTRWLLQLALAVEARSPMTPENQKAHHAQYTSIAMRDPKTRHDGKHGRKVRTRGRQRHACGDGSVEAQNLTSHPQDAACHQPPRSLLNVSQFAILFPAVDRSGMTDNLFSLAFSDRICRGRSSQQIAHLCTTGEILRSNTIVEGPRGGGS</sequence>
<dbReference type="EMBL" id="CVQI01006780">
    <property type="protein sequence ID" value="CRK16295.1"/>
    <property type="molecule type" value="Genomic_DNA"/>
</dbReference>
<evidence type="ECO:0000313" key="2">
    <source>
        <dbReference type="EMBL" id="CRK16295.1"/>
    </source>
</evidence>
<name>A0A0G4L3J4_VERLO</name>
<reference evidence="3" key="1">
    <citation type="submission" date="2015-05" db="EMBL/GenBank/DDBJ databases">
        <authorList>
            <person name="Fogelqvist Johan"/>
        </authorList>
    </citation>
    <scope>NUCLEOTIDE SEQUENCE [LARGE SCALE GENOMIC DNA]</scope>
</reference>
<protein>
    <submittedName>
        <fullName evidence="2">Uncharacterized protein</fullName>
    </submittedName>
</protein>